<accession>A0AAN9G5H8</accession>
<dbReference type="SUPFAM" id="SSF53335">
    <property type="entry name" value="S-adenosyl-L-methionine-dependent methyltransferases"/>
    <property type="match status" value="1"/>
</dbReference>
<evidence type="ECO:0000256" key="3">
    <source>
        <dbReference type="ARBA" id="ARBA00022691"/>
    </source>
</evidence>
<protein>
    <recommendedName>
        <fullName evidence="7">Caffeoyl-CoA O-methyltransferase</fullName>
    </recommendedName>
</protein>
<dbReference type="Pfam" id="PF01596">
    <property type="entry name" value="Methyltransf_3"/>
    <property type="match status" value="1"/>
</dbReference>
<evidence type="ECO:0000313" key="5">
    <source>
        <dbReference type="EMBL" id="KAK7095464.1"/>
    </source>
</evidence>
<evidence type="ECO:0000256" key="4">
    <source>
        <dbReference type="ARBA" id="ARBA00023453"/>
    </source>
</evidence>
<keyword evidence="1" id="KW-0489">Methyltransferase</keyword>
<dbReference type="PROSITE" id="PS51682">
    <property type="entry name" value="SAM_OMT_I"/>
    <property type="match status" value="1"/>
</dbReference>
<sequence length="277" mass="31228">MSSPAQPRRRYDPAIEEFQKVLGRAIAANVDPEVIEGLKRALSYVDMREDYTLECTSQESDTCRRIRETTMSHPWTELKEQGKALRDYNPRMLSGPLAGQFLKSLVSGQRARRVLDVGMYTGYSALSMAEALPAGGEVITLDMDPFLQQHNQPFFDSSPHGAKISIRIGRALDTMRELVKEGQKFDIIFLDAEKSEYIDYLKLAFDEGLLSENGTIVVDNAYRHGSNYLPSDSPPDASRLFGRHVTNDARLHKVLVPLRDGILLIRRLNEVERDAGQ</sequence>
<dbReference type="EMBL" id="JBAMIC010000018">
    <property type="protein sequence ID" value="KAK7095464.1"/>
    <property type="molecule type" value="Genomic_DNA"/>
</dbReference>
<dbReference type="InterPro" id="IPR002935">
    <property type="entry name" value="SAM_O-MeTrfase"/>
</dbReference>
<evidence type="ECO:0000256" key="1">
    <source>
        <dbReference type="ARBA" id="ARBA00022603"/>
    </source>
</evidence>
<evidence type="ECO:0008006" key="7">
    <source>
        <dbReference type="Google" id="ProtNLM"/>
    </source>
</evidence>
<keyword evidence="6" id="KW-1185">Reference proteome</keyword>
<reference evidence="5 6" key="1">
    <citation type="submission" date="2024-02" db="EMBL/GenBank/DDBJ databases">
        <title>Chromosome-scale genome assembly of the rough periwinkle Littorina saxatilis.</title>
        <authorList>
            <person name="De Jode A."/>
            <person name="Faria R."/>
            <person name="Formenti G."/>
            <person name="Sims Y."/>
            <person name="Smith T.P."/>
            <person name="Tracey A."/>
            <person name="Wood J.M.D."/>
            <person name="Zagrodzka Z.B."/>
            <person name="Johannesson K."/>
            <person name="Butlin R.K."/>
            <person name="Leder E.H."/>
        </authorList>
    </citation>
    <scope>NUCLEOTIDE SEQUENCE [LARGE SCALE GENOMIC DNA]</scope>
    <source>
        <strain evidence="5">Snail1</strain>
        <tissue evidence="5">Muscle</tissue>
    </source>
</reference>
<dbReference type="GO" id="GO:0008171">
    <property type="term" value="F:O-methyltransferase activity"/>
    <property type="evidence" value="ECO:0007669"/>
    <property type="project" value="InterPro"/>
</dbReference>
<proteinExistence type="inferred from homology"/>
<dbReference type="GO" id="GO:0032259">
    <property type="term" value="P:methylation"/>
    <property type="evidence" value="ECO:0007669"/>
    <property type="project" value="UniProtKB-KW"/>
</dbReference>
<dbReference type="InterPro" id="IPR050362">
    <property type="entry name" value="Cation-dep_OMT"/>
</dbReference>
<evidence type="ECO:0000256" key="2">
    <source>
        <dbReference type="ARBA" id="ARBA00022679"/>
    </source>
</evidence>
<organism evidence="5 6">
    <name type="scientific">Littorina saxatilis</name>
    <dbReference type="NCBI Taxonomy" id="31220"/>
    <lineage>
        <taxon>Eukaryota</taxon>
        <taxon>Metazoa</taxon>
        <taxon>Spiralia</taxon>
        <taxon>Lophotrochozoa</taxon>
        <taxon>Mollusca</taxon>
        <taxon>Gastropoda</taxon>
        <taxon>Caenogastropoda</taxon>
        <taxon>Littorinimorpha</taxon>
        <taxon>Littorinoidea</taxon>
        <taxon>Littorinidae</taxon>
        <taxon>Littorina</taxon>
    </lineage>
</organism>
<dbReference type="PANTHER" id="PTHR10509:SF14">
    <property type="entry name" value="CAFFEOYL-COA O-METHYLTRANSFERASE 3-RELATED"/>
    <property type="match status" value="1"/>
</dbReference>
<dbReference type="Gene3D" id="3.40.50.150">
    <property type="entry name" value="Vaccinia Virus protein VP39"/>
    <property type="match status" value="1"/>
</dbReference>
<dbReference type="PANTHER" id="PTHR10509">
    <property type="entry name" value="O-METHYLTRANSFERASE-RELATED"/>
    <property type="match status" value="1"/>
</dbReference>
<dbReference type="Proteomes" id="UP001374579">
    <property type="component" value="Unassembled WGS sequence"/>
</dbReference>
<dbReference type="GO" id="GO:0008757">
    <property type="term" value="F:S-adenosylmethionine-dependent methyltransferase activity"/>
    <property type="evidence" value="ECO:0007669"/>
    <property type="project" value="TreeGrafter"/>
</dbReference>
<name>A0AAN9G5H8_9CAEN</name>
<dbReference type="CDD" id="cd02440">
    <property type="entry name" value="AdoMet_MTases"/>
    <property type="match status" value="1"/>
</dbReference>
<dbReference type="InterPro" id="IPR029063">
    <property type="entry name" value="SAM-dependent_MTases_sf"/>
</dbReference>
<dbReference type="AlphaFoldDB" id="A0AAN9G5H8"/>
<gene>
    <name evidence="5" type="ORF">V1264_006863</name>
</gene>
<comment type="similarity">
    <text evidence="4">Belongs to the class I-like SAM-binding methyltransferase superfamily. Cation-dependent O-methyltransferase family.</text>
</comment>
<keyword evidence="2" id="KW-0808">Transferase</keyword>
<comment type="caution">
    <text evidence="5">The sequence shown here is derived from an EMBL/GenBank/DDBJ whole genome shotgun (WGS) entry which is preliminary data.</text>
</comment>
<evidence type="ECO:0000313" key="6">
    <source>
        <dbReference type="Proteomes" id="UP001374579"/>
    </source>
</evidence>
<keyword evidence="3" id="KW-0949">S-adenosyl-L-methionine</keyword>